<dbReference type="GO" id="GO:0050660">
    <property type="term" value="F:flavin adenine dinucleotide binding"/>
    <property type="evidence" value="ECO:0007669"/>
    <property type="project" value="TreeGrafter"/>
</dbReference>
<gene>
    <name evidence="2" type="ORF">ASZ90_019754</name>
</gene>
<name>A0A0W8E342_9ZZZZ</name>
<dbReference type="PANTHER" id="PTHR21197:SF0">
    <property type="entry name" value="UDP-GALACTOPYRANOSE MUTASE"/>
    <property type="match status" value="1"/>
</dbReference>
<dbReference type="Pfam" id="PF01593">
    <property type="entry name" value="Amino_oxidase"/>
    <property type="match status" value="1"/>
</dbReference>
<reference evidence="2" key="1">
    <citation type="journal article" date="2015" name="Proc. Natl. Acad. Sci. U.S.A.">
        <title>Networks of energetic and metabolic interactions define dynamics in microbial communities.</title>
        <authorList>
            <person name="Embree M."/>
            <person name="Liu J.K."/>
            <person name="Al-Bassam M.M."/>
            <person name="Zengler K."/>
        </authorList>
    </citation>
    <scope>NUCLEOTIDE SEQUENCE</scope>
</reference>
<dbReference type="GO" id="GO:0008767">
    <property type="term" value="F:UDP-galactopyranose mutase activity"/>
    <property type="evidence" value="ECO:0007669"/>
    <property type="project" value="TreeGrafter"/>
</dbReference>
<proteinExistence type="predicted"/>
<comment type="caution">
    <text evidence="2">The sequence shown here is derived from an EMBL/GenBank/DDBJ whole genome shotgun (WGS) entry which is preliminary data.</text>
</comment>
<evidence type="ECO:0000313" key="2">
    <source>
        <dbReference type="EMBL" id="KUG02861.1"/>
    </source>
</evidence>
<feature type="domain" description="Amine oxidase" evidence="1">
    <location>
        <begin position="12"/>
        <end position="382"/>
    </location>
</feature>
<dbReference type="NCBIfam" id="NF005548">
    <property type="entry name" value="PRK07208.1-4"/>
    <property type="match status" value="1"/>
</dbReference>
<organism evidence="2">
    <name type="scientific">hydrocarbon metagenome</name>
    <dbReference type="NCBI Taxonomy" id="938273"/>
    <lineage>
        <taxon>unclassified sequences</taxon>
        <taxon>metagenomes</taxon>
        <taxon>ecological metagenomes</taxon>
    </lineage>
</organism>
<protein>
    <recommendedName>
        <fullName evidence="1">Amine oxidase domain-containing protein</fullName>
    </recommendedName>
</protein>
<dbReference type="GO" id="GO:0005829">
    <property type="term" value="C:cytosol"/>
    <property type="evidence" value="ECO:0007669"/>
    <property type="project" value="TreeGrafter"/>
</dbReference>
<sequence length="469" mass="53646">MQKVIILGAGPAGLSAGYALAKQGYAVTLIEKEAQVGGISKTVEEKGYRFDLGGHRFFTKIEEVEDLWNEVLKEEFLLRPRLSRIYYRGKFFDYPIKPFNALSGLGIYEALLIIGSYLKVKVKPVKPEDSFEDWVVNRFGRRLFEHFFKSYTEKVWGMPCTELKAEWAAQRIKGLSLVSAVVNALLKQFRENQIKTLIEEFNYPRLGPGQMYEAVADAVEQSGGQVWLNTKVTGIERKENRICSVSILNHNGVGSDIEADYVISSLPLRDLINMLNPAPEQHVFDAGNLLKYREFLTVSLALSNDFLFPDNWIYVHSPEVKLGRIQNFKQWSPSMVPEEGCSSLGLEYFCNEGDELWISPDDKLIERAVNEICRIGLIERDWVKWGFVIRVPKAYPVYDDDYKKAMPVVMDYINSLENLQTIGRNGLHRYNNMDHSILTGLLAAKNIQGGNFDLWEVNTEEEYHEEAKK</sequence>
<dbReference type="PRINTS" id="PR00419">
    <property type="entry name" value="ADXRDTASE"/>
</dbReference>
<dbReference type="AlphaFoldDB" id="A0A0W8E342"/>
<dbReference type="PANTHER" id="PTHR21197">
    <property type="entry name" value="UDP-GALACTOPYRANOSE MUTASE"/>
    <property type="match status" value="1"/>
</dbReference>
<dbReference type="GO" id="GO:0016491">
    <property type="term" value="F:oxidoreductase activity"/>
    <property type="evidence" value="ECO:0007669"/>
    <property type="project" value="InterPro"/>
</dbReference>
<evidence type="ECO:0000259" key="1">
    <source>
        <dbReference type="Pfam" id="PF01593"/>
    </source>
</evidence>
<accession>A0A0W8E342</accession>
<dbReference type="SUPFAM" id="SSF51971">
    <property type="entry name" value="Nucleotide-binding domain"/>
    <property type="match status" value="1"/>
</dbReference>
<dbReference type="NCBIfam" id="NF005547">
    <property type="entry name" value="PRK07208.1-3"/>
    <property type="match status" value="1"/>
</dbReference>
<dbReference type="InterPro" id="IPR002937">
    <property type="entry name" value="Amino_oxidase"/>
</dbReference>
<dbReference type="NCBIfam" id="NF005545">
    <property type="entry name" value="PRK07208.1-1"/>
    <property type="match status" value="1"/>
</dbReference>
<dbReference type="EMBL" id="LNQE01001905">
    <property type="protein sequence ID" value="KUG02861.1"/>
    <property type="molecule type" value="Genomic_DNA"/>
</dbReference>
<dbReference type="NCBIfam" id="NF005546">
    <property type="entry name" value="PRK07208.1-2"/>
    <property type="match status" value="1"/>
</dbReference>
<dbReference type="InterPro" id="IPR036188">
    <property type="entry name" value="FAD/NAD-bd_sf"/>
</dbReference>
<dbReference type="Gene3D" id="3.50.50.60">
    <property type="entry name" value="FAD/NAD(P)-binding domain"/>
    <property type="match status" value="1"/>
</dbReference>